<keyword evidence="3" id="KW-1185">Reference proteome</keyword>
<evidence type="ECO:0000313" key="3">
    <source>
        <dbReference type="Proteomes" id="UP000501600"/>
    </source>
</evidence>
<evidence type="ECO:0000256" key="1">
    <source>
        <dbReference type="SAM" id="MobiDB-lite"/>
    </source>
</evidence>
<dbReference type="AlphaFoldDB" id="A0A6H2DLV4"/>
<evidence type="ECO:0000313" key="2">
    <source>
        <dbReference type="EMBL" id="QJB69178.1"/>
    </source>
</evidence>
<sequence length="51" mass="5548">MAKENGTDEQEKNAKPVRAAKMAKKAPKKNTPKNTRNISAQEVAQPAAFPI</sequence>
<dbReference type="RefSeq" id="WP_168819047.1">
    <property type="nucleotide sequence ID" value="NZ_CP051217.1"/>
</dbReference>
<dbReference type="EMBL" id="CP051217">
    <property type="protein sequence ID" value="QJB69178.1"/>
    <property type="molecule type" value="Genomic_DNA"/>
</dbReference>
<gene>
    <name evidence="2" type="ORF">HF685_07725</name>
</gene>
<name>A0A6H2DLV4_9SPHN</name>
<feature type="region of interest" description="Disordered" evidence="1">
    <location>
        <begin position="1"/>
        <end position="51"/>
    </location>
</feature>
<dbReference type="Proteomes" id="UP000501600">
    <property type="component" value="Chromosome"/>
</dbReference>
<reference evidence="2 3" key="1">
    <citation type="submission" date="2020-04" db="EMBL/GenBank/DDBJ databases">
        <title>Genome sequence for Sphingorhabdus sp. strain M1.</title>
        <authorList>
            <person name="Park S.-J."/>
        </authorList>
    </citation>
    <scope>NUCLEOTIDE SEQUENCE [LARGE SCALE GENOMIC DNA]</scope>
    <source>
        <strain evidence="2 3">JK6</strain>
    </source>
</reference>
<organism evidence="2 3">
    <name type="scientific">Parasphingorhabdus halotolerans</name>
    <dbReference type="NCBI Taxonomy" id="2725558"/>
    <lineage>
        <taxon>Bacteria</taxon>
        <taxon>Pseudomonadati</taxon>
        <taxon>Pseudomonadota</taxon>
        <taxon>Alphaproteobacteria</taxon>
        <taxon>Sphingomonadales</taxon>
        <taxon>Sphingomonadaceae</taxon>
        <taxon>Parasphingorhabdus</taxon>
    </lineage>
</organism>
<proteinExistence type="predicted"/>
<accession>A0A6H2DLV4</accession>
<dbReference type="KEGG" id="phao:HF685_07725"/>
<feature type="compositionally biased region" description="Basic residues" evidence="1">
    <location>
        <begin position="21"/>
        <end position="31"/>
    </location>
</feature>
<feature type="compositionally biased region" description="Basic and acidic residues" evidence="1">
    <location>
        <begin position="1"/>
        <end position="14"/>
    </location>
</feature>
<protein>
    <submittedName>
        <fullName evidence="2">Uncharacterized protein</fullName>
    </submittedName>
</protein>